<feature type="domain" description="Core-binding (CB)" evidence="11">
    <location>
        <begin position="20"/>
        <end position="114"/>
    </location>
</feature>
<dbReference type="SUPFAM" id="SSF56349">
    <property type="entry name" value="DNA breaking-rejoining enzymes"/>
    <property type="match status" value="1"/>
</dbReference>
<gene>
    <name evidence="12" type="ORF">A2777_01055</name>
</gene>
<reference evidence="12 13" key="1">
    <citation type="journal article" date="2016" name="Nat. Commun.">
        <title>Thousands of microbial genomes shed light on interconnected biogeochemical processes in an aquifer system.</title>
        <authorList>
            <person name="Anantharaman K."/>
            <person name="Brown C.T."/>
            <person name="Hug L.A."/>
            <person name="Sharon I."/>
            <person name="Castelle C.J."/>
            <person name="Probst A.J."/>
            <person name="Thomas B.C."/>
            <person name="Singh A."/>
            <person name="Wilkins M.J."/>
            <person name="Karaoz U."/>
            <person name="Brodie E.L."/>
            <person name="Williams K.H."/>
            <person name="Hubbard S.S."/>
            <person name="Banfield J.F."/>
        </authorList>
    </citation>
    <scope>NUCLEOTIDE SEQUENCE [LARGE SCALE GENOMIC DNA]</scope>
</reference>
<dbReference type="PROSITE" id="PS51900">
    <property type="entry name" value="CB"/>
    <property type="match status" value="1"/>
</dbReference>
<dbReference type="InterPro" id="IPR011010">
    <property type="entry name" value="DNA_brk_join_enz"/>
</dbReference>
<name>A0A1F5Z145_9BACT</name>
<keyword evidence="2" id="KW-0963">Cytoplasm</keyword>
<dbReference type="InterPro" id="IPR010998">
    <property type="entry name" value="Integrase_recombinase_N"/>
</dbReference>
<comment type="subcellular location">
    <subcellularLocation>
        <location evidence="1">Cytoplasm</location>
    </subcellularLocation>
</comment>
<evidence type="ECO:0000256" key="3">
    <source>
        <dbReference type="ARBA" id="ARBA00022618"/>
    </source>
</evidence>
<keyword evidence="8" id="KW-0131">Cell cycle</keyword>
<dbReference type="GO" id="GO:0005737">
    <property type="term" value="C:cytoplasm"/>
    <property type="evidence" value="ECO:0007669"/>
    <property type="project" value="UniProtKB-SubCell"/>
</dbReference>
<dbReference type="GO" id="GO:0006310">
    <property type="term" value="P:DNA recombination"/>
    <property type="evidence" value="ECO:0007669"/>
    <property type="project" value="UniProtKB-KW"/>
</dbReference>
<comment type="caution">
    <text evidence="12">The sequence shown here is derived from an EMBL/GenBank/DDBJ whole genome shotgun (WGS) entry which is preliminary data.</text>
</comment>
<dbReference type="GO" id="GO:0007059">
    <property type="term" value="P:chromosome segregation"/>
    <property type="evidence" value="ECO:0007669"/>
    <property type="project" value="UniProtKB-KW"/>
</dbReference>
<evidence type="ECO:0000256" key="2">
    <source>
        <dbReference type="ARBA" id="ARBA00022490"/>
    </source>
</evidence>
<evidence type="ECO:0000256" key="1">
    <source>
        <dbReference type="ARBA" id="ARBA00004496"/>
    </source>
</evidence>
<dbReference type="AlphaFoldDB" id="A0A1F5Z145"/>
<dbReference type="PANTHER" id="PTHR30349">
    <property type="entry name" value="PHAGE INTEGRASE-RELATED"/>
    <property type="match status" value="1"/>
</dbReference>
<keyword evidence="5" id="KW-0229">DNA integration</keyword>
<proteinExistence type="predicted"/>
<dbReference type="InterPro" id="IPR050090">
    <property type="entry name" value="Tyrosine_recombinase_XerCD"/>
</dbReference>
<sequence length="330" mass="38442">MAKILKRLDKPYYTSQNINVTITDSIQRYLEYLEIEKNSSKLTVRNYFHYLNRFKIFCQKLSPPLTEAEKITSETIRSYRLFLSRYTDKKGLSLKRITQNYHLIALRALLRYLIRIDVNALHPEKVELSKAESQSLKFLDLEQVTRLLNMPEISTPQGSRDKALMELLFSTGLRVSELVRLNRDSINLERKEFGVIGKGGRARVVFISDSAVYWLDKYLKDRKDPFLPLFIRYAGIKKDPGRTGETLRLTARSVQRIIEKYVKKARLPVKITPHGLRHSFATDLLSAGADLRAIQEMLGHKNISTTQIYTHVTNPRLREIHNKFHNRHNA</sequence>
<dbReference type="InterPro" id="IPR044068">
    <property type="entry name" value="CB"/>
</dbReference>
<evidence type="ECO:0000313" key="13">
    <source>
        <dbReference type="Proteomes" id="UP000177354"/>
    </source>
</evidence>
<dbReference type="GO" id="GO:0003677">
    <property type="term" value="F:DNA binding"/>
    <property type="evidence" value="ECO:0007669"/>
    <property type="project" value="UniProtKB-UniRule"/>
</dbReference>
<evidence type="ECO:0000256" key="6">
    <source>
        <dbReference type="ARBA" id="ARBA00023125"/>
    </source>
</evidence>
<evidence type="ECO:0008006" key="14">
    <source>
        <dbReference type="Google" id="ProtNLM"/>
    </source>
</evidence>
<evidence type="ECO:0000313" key="12">
    <source>
        <dbReference type="EMBL" id="OGG06085.1"/>
    </source>
</evidence>
<dbReference type="GO" id="GO:0015074">
    <property type="term" value="P:DNA integration"/>
    <property type="evidence" value="ECO:0007669"/>
    <property type="project" value="UniProtKB-KW"/>
</dbReference>
<dbReference type="EMBL" id="MFJF01000019">
    <property type="protein sequence ID" value="OGG06085.1"/>
    <property type="molecule type" value="Genomic_DNA"/>
</dbReference>
<dbReference type="InterPro" id="IPR004107">
    <property type="entry name" value="Integrase_SAM-like_N"/>
</dbReference>
<dbReference type="InterPro" id="IPR013762">
    <property type="entry name" value="Integrase-like_cat_sf"/>
</dbReference>
<dbReference type="InterPro" id="IPR002104">
    <property type="entry name" value="Integrase_catalytic"/>
</dbReference>
<evidence type="ECO:0000256" key="8">
    <source>
        <dbReference type="ARBA" id="ARBA00023306"/>
    </source>
</evidence>
<dbReference type="Gene3D" id="1.10.443.10">
    <property type="entry name" value="Intergrase catalytic core"/>
    <property type="match status" value="1"/>
</dbReference>
<evidence type="ECO:0000256" key="9">
    <source>
        <dbReference type="PROSITE-ProRule" id="PRU01248"/>
    </source>
</evidence>
<feature type="domain" description="Tyr recombinase" evidence="10">
    <location>
        <begin position="134"/>
        <end position="322"/>
    </location>
</feature>
<keyword evidence="3" id="KW-0132">Cell division</keyword>
<keyword evidence="6 9" id="KW-0238">DNA-binding</keyword>
<evidence type="ECO:0000256" key="5">
    <source>
        <dbReference type="ARBA" id="ARBA00022908"/>
    </source>
</evidence>
<dbReference type="CDD" id="cd00798">
    <property type="entry name" value="INT_XerDC_C"/>
    <property type="match status" value="1"/>
</dbReference>
<dbReference type="PROSITE" id="PS51898">
    <property type="entry name" value="TYR_RECOMBINASE"/>
    <property type="match status" value="1"/>
</dbReference>
<keyword evidence="7" id="KW-0233">DNA recombination</keyword>
<dbReference type="Pfam" id="PF02899">
    <property type="entry name" value="Phage_int_SAM_1"/>
    <property type="match status" value="1"/>
</dbReference>
<dbReference type="PANTHER" id="PTHR30349:SF77">
    <property type="entry name" value="TYROSINE RECOMBINASE XERC"/>
    <property type="match status" value="1"/>
</dbReference>
<dbReference type="Gene3D" id="1.10.150.130">
    <property type="match status" value="1"/>
</dbReference>
<dbReference type="Proteomes" id="UP000177354">
    <property type="component" value="Unassembled WGS sequence"/>
</dbReference>
<organism evidence="12 13">
    <name type="scientific">Candidatus Gottesmanbacteria bacterium RIFCSPHIGHO2_01_FULL_40_15</name>
    <dbReference type="NCBI Taxonomy" id="1798376"/>
    <lineage>
        <taxon>Bacteria</taxon>
        <taxon>Candidatus Gottesmaniibacteriota</taxon>
    </lineage>
</organism>
<dbReference type="Pfam" id="PF00589">
    <property type="entry name" value="Phage_integrase"/>
    <property type="match status" value="1"/>
</dbReference>
<evidence type="ECO:0000256" key="7">
    <source>
        <dbReference type="ARBA" id="ARBA00023172"/>
    </source>
</evidence>
<accession>A0A1F5Z145</accession>
<evidence type="ECO:0000259" key="11">
    <source>
        <dbReference type="PROSITE" id="PS51900"/>
    </source>
</evidence>
<evidence type="ECO:0000256" key="4">
    <source>
        <dbReference type="ARBA" id="ARBA00022829"/>
    </source>
</evidence>
<dbReference type="GO" id="GO:0051301">
    <property type="term" value="P:cell division"/>
    <property type="evidence" value="ECO:0007669"/>
    <property type="project" value="UniProtKB-KW"/>
</dbReference>
<evidence type="ECO:0000259" key="10">
    <source>
        <dbReference type="PROSITE" id="PS51898"/>
    </source>
</evidence>
<keyword evidence="4" id="KW-0159">Chromosome partition</keyword>
<protein>
    <recommendedName>
        <fullName evidence="14">Tyrosine recombinase XerC</fullName>
    </recommendedName>
</protein>